<dbReference type="InterPro" id="IPR010260">
    <property type="entry name" value="AlpA"/>
</dbReference>
<organism evidence="1 2">
    <name type="scientific">Pseudenterobacter timonensis</name>
    <dbReference type="NCBI Taxonomy" id="1755099"/>
    <lineage>
        <taxon>Bacteria</taxon>
        <taxon>Pseudomonadati</taxon>
        <taxon>Pseudomonadota</taxon>
        <taxon>Gammaproteobacteria</taxon>
        <taxon>Enterobacterales</taxon>
        <taxon>Enterobacteriaceae</taxon>
        <taxon>Pseudenterobacter</taxon>
    </lineage>
</organism>
<name>A0AAE4DND8_9ENTR</name>
<accession>A0AAE4DND8</accession>
<dbReference type="EMBL" id="JAQGEC010000010">
    <property type="protein sequence ID" value="MDR9890975.1"/>
    <property type="molecule type" value="Genomic_DNA"/>
</dbReference>
<dbReference type="AlphaFoldDB" id="A0AAE4DND8"/>
<comment type="caution">
    <text evidence="1">The sequence shown here is derived from an EMBL/GenBank/DDBJ whole genome shotgun (WGS) entry which is preliminary data.</text>
</comment>
<evidence type="ECO:0000313" key="2">
    <source>
        <dbReference type="Proteomes" id="UP001248822"/>
    </source>
</evidence>
<reference evidence="1" key="1">
    <citation type="submission" date="2022-12" db="EMBL/GenBank/DDBJ databases">
        <title>NDM-1 containing novel ST 2018 Pseudenterobacter timonensis.</title>
        <authorList>
            <person name="Halder G."/>
            <person name="Mandal S."/>
            <person name="Dutta S."/>
        </authorList>
    </citation>
    <scope>NUCLEOTIDE SEQUENCE</scope>
    <source>
        <strain evidence="1">CNCI147</strain>
    </source>
</reference>
<sequence>MITSQPTHLDFPLSGNVRIRQVAQFLAMSESTVHRRMKDPCFPQPVRLSSRLVVFDAAEVRRWQERSKAGYSPLRDER</sequence>
<protein>
    <submittedName>
        <fullName evidence="1">AlpA family phage regulatory protein</fullName>
    </submittedName>
</protein>
<dbReference type="Proteomes" id="UP001248822">
    <property type="component" value="Unassembled WGS sequence"/>
</dbReference>
<dbReference type="PANTHER" id="PTHR36154">
    <property type="entry name" value="DNA-BINDING TRANSCRIPTIONAL ACTIVATOR ALPA"/>
    <property type="match status" value="1"/>
</dbReference>
<dbReference type="SUPFAM" id="SSF46955">
    <property type="entry name" value="Putative DNA-binding domain"/>
    <property type="match status" value="1"/>
</dbReference>
<dbReference type="Pfam" id="PF05930">
    <property type="entry name" value="Phage_AlpA"/>
    <property type="match status" value="1"/>
</dbReference>
<dbReference type="PANTHER" id="PTHR36154:SF1">
    <property type="entry name" value="DNA-BINDING TRANSCRIPTIONAL ACTIVATOR ALPA"/>
    <property type="match status" value="1"/>
</dbReference>
<gene>
    <name evidence="1" type="ORF">O7047_12145</name>
</gene>
<proteinExistence type="predicted"/>
<evidence type="ECO:0000313" key="1">
    <source>
        <dbReference type="EMBL" id="MDR9890975.1"/>
    </source>
</evidence>
<dbReference type="InterPro" id="IPR052931">
    <property type="entry name" value="Prophage_regulatory_activator"/>
</dbReference>
<dbReference type="InterPro" id="IPR009061">
    <property type="entry name" value="DNA-bd_dom_put_sf"/>
</dbReference>
<dbReference type="RefSeq" id="WP_310826385.1">
    <property type="nucleotide sequence ID" value="NZ_JAQGEC010000010.1"/>
</dbReference>